<reference evidence="1" key="1">
    <citation type="submission" date="2021-03" db="EMBL/GenBank/DDBJ databases">
        <title>Antimicrobial resistance genes in bacteria isolated from Japanese honey, and their potential for conferring macrolide and lincosamide resistance in the American foulbrood pathogen Paenibacillus larvae.</title>
        <authorList>
            <person name="Okamoto M."/>
            <person name="Kumagai M."/>
            <person name="Kanamori H."/>
            <person name="Takamatsu D."/>
        </authorList>
    </citation>
    <scope>NUCLEOTIDE SEQUENCE</scope>
    <source>
        <strain evidence="1">J27TS8</strain>
    </source>
</reference>
<dbReference type="CDD" id="cd01066">
    <property type="entry name" value="APP_MetAP"/>
    <property type="match status" value="1"/>
</dbReference>
<evidence type="ECO:0008006" key="3">
    <source>
        <dbReference type="Google" id="ProtNLM"/>
    </source>
</evidence>
<name>A0A919WID7_9BACI</name>
<comment type="caution">
    <text evidence="1">The sequence shown here is derived from an EMBL/GenBank/DDBJ whole genome shotgun (WGS) entry which is preliminary data.</text>
</comment>
<gene>
    <name evidence="1" type="ORF">J27TS8_25860</name>
</gene>
<dbReference type="InterPro" id="IPR036005">
    <property type="entry name" value="Creatinase/aminopeptidase-like"/>
</dbReference>
<protein>
    <recommendedName>
        <fullName evidence="3">Xaa-Pro aminopeptidase</fullName>
    </recommendedName>
</protein>
<sequence length="468" mass="52699">MKYNSRNAQLREIEAPIPDCSGKPILVDDETIQARYEKVLQEMRLDGLDALLVYADLEHGGNFEYLIGFVPRFEEALLVLHSNGSAFLILGNENYNKTQYSRIPVQGIHCPHFSLPNQPMEPNKPFSSVFLEAGIRESMKIGLVGWKHFTSKVEDNRHFFDIPAFIVDTVREIVGNDGSLTNRTDLFIAGNRGVRRVNNANEIAHYEFGASLASDCILRTMNKLDVGVSEVELGKELNDLGQRNNVVTIASTGKRFENGNLYPTAKKVRRGDAISLTVGYKGGLSSRAGYAVMDRSELPESKKKYVEDLAAPYYTAIVAWLENIRIGMSGGEMYNFINSVLPKEVYHWELCPGHLTADEEWLASPIYENSDEMIKSGMIFQTDVIPRVAGYDGVSTESTITLADDALKQEIREKYPELWVRISKRKEYLTDILGIKLSNDVLPLCSTVAYLRPYLLNKKLAFCYDHSN</sequence>
<dbReference type="Gene3D" id="3.90.230.10">
    <property type="entry name" value="Creatinase/methionine aminopeptidase superfamily"/>
    <property type="match status" value="1"/>
</dbReference>
<dbReference type="SUPFAM" id="SSF55920">
    <property type="entry name" value="Creatinase/aminopeptidase"/>
    <property type="match status" value="1"/>
</dbReference>
<accession>A0A919WID7</accession>
<organism evidence="1 2">
    <name type="scientific">Robertmurraya siralis</name>
    <dbReference type="NCBI Taxonomy" id="77777"/>
    <lineage>
        <taxon>Bacteria</taxon>
        <taxon>Bacillati</taxon>
        <taxon>Bacillota</taxon>
        <taxon>Bacilli</taxon>
        <taxon>Bacillales</taxon>
        <taxon>Bacillaceae</taxon>
        <taxon>Robertmurraya</taxon>
    </lineage>
</organism>
<dbReference type="EMBL" id="BORC01000004">
    <property type="protein sequence ID" value="GIN62593.1"/>
    <property type="molecule type" value="Genomic_DNA"/>
</dbReference>
<dbReference type="AlphaFoldDB" id="A0A919WID7"/>
<evidence type="ECO:0000313" key="2">
    <source>
        <dbReference type="Proteomes" id="UP000682111"/>
    </source>
</evidence>
<dbReference type="Proteomes" id="UP000682111">
    <property type="component" value="Unassembled WGS sequence"/>
</dbReference>
<proteinExistence type="predicted"/>
<keyword evidence="2" id="KW-1185">Reference proteome</keyword>
<evidence type="ECO:0000313" key="1">
    <source>
        <dbReference type="EMBL" id="GIN62593.1"/>
    </source>
</evidence>
<dbReference type="RefSeq" id="WP_212933867.1">
    <property type="nucleotide sequence ID" value="NZ_BORC01000004.1"/>
</dbReference>